<dbReference type="Pfam" id="PF14011">
    <property type="entry name" value="ESX-1_EspG"/>
    <property type="match status" value="1"/>
</dbReference>
<keyword evidence="4" id="KW-0143">Chaperone</keyword>
<dbReference type="EMBL" id="JAGGMR010000001">
    <property type="protein sequence ID" value="MBP2187400.1"/>
    <property type="molecule type" value="Genomic_DNA"/>
</dbReference>
<name>A0ABS4Q8C9_9NOCA</name>
<keyword evidence="3" id="KW-0963">Cytoplasm</keyword>
<evidence type="ECO:0008006" key="7">
    <source>
        <dbReference type="Google" id="ProtNLM"/>
    </source>
</evidence>
<evidence type="ECO:0000256" key="4">
    <source>
        <dbReference type="ARBA" id="ARBA00023186"/>
    </source>
</evidence>
<organism evidence="5 6">
    <name type="scientific">Nocardia goodfellowii</name>
    <dbReference type="NCBI Taxonomy" id="882446"/>
    <lineage>
        <taxon>Bacteria</taxon>
        <taxon>Bacillati</taxon>
        <taxon>Actinomycetota</taxon>
        <taxon>Actinomycetes</taxon>
        <taxon>Mycobacteriales</taxon>
        <taxon>Nocardiaceae</taxon>
        <taxon>Nocardia</taxon>
    </lineage>
</organism>
<comment type="similarity">
    <text evidence="2">Belongs to the EspG family.</text>
</comment>
<protein>
    <recommendedName>
        <fullName evidence="7">ESX secretion-associated protein EspG</fullName>
    </recommendedName>
</protein>
<gene>
    <name evidence="5" type="ORF">BJ987_000301</name>
</gene>
<reference evidence="5 6" key="1">
    <citation type="submission" date="2021-03" db="EMBL/GenBank/DDBJ databases">
        <title>Sequencing the genomes of 1000 actinobacteria strains.</title>
        <authorList>
            <person name="Klenk H.-P."/>
        </authorList>
    </citation>
    <scope>NUCLEOTIDE SEQUENCE [LARGE SCALE GENOMIC DNA]</scope>
    <source>
        <strain evidence="5 6">DSM 45516</strain>
    </source>
</reference>
<dbReference type="RefSeq" id="WP_209883974.1">
    <property type="nucleotide sequence ID" value="NZ_JAGGMR010000001.1"/>
</dbReference>
<proteinExistence type="inferred from homology"/>
<keyword evidence="6" id="KW-1185">Reference proteome</keyword>
<comment type="caution">
    <text evidence="5">The sequence shown here is derived from an EMBL/GenBank/DDBJ whole genome shotgun (WGS) entry which is preliminary data.</text>
</comment>
<dbReference type="Proteomes" id="UP001519325">
    <property type="component" value="Unassembled WGS sequence"/>
</dbReference>
<accession>A0ABS4Q8C9</accession>
<evidence type="ECO:0000313" key="5">
    <source>
        <dbReference type="EMBL" id="MBP2187400.1"/>
    </source>
</evidence>
<comment type="subcellular location">
    <subcellularLocation>
        <location evidence="1">Cytoplasm</location>
    </subcellularLocation>
</comment>
<dbReference type="InterPro" id="IPR025734">
    <property type="entry name" value="EspG"/>
</dbReference>
<evidence type="ECO:0000256" key="2">
    <source>
        <dbReference type="ARBA" id="ARBA00006411"/>
    </source>
</evidence>
<evidence type="ECO:0000256" key="3">
    <source>
        <dbReference type="ARBA" id="ARBA00022490"/>
    </source>
</evidence>
<sequence length="262" mass="27888">MTTMTNDGLLAVSDLLGVQTLPLVLGVGPQQDSVEAWQAAREAAIAELRAAGLVTPYDDVATDLADALFILSNPERELAARIYTESGVRQVCVVRKGAQHAVATRCGDTFEVRTIWCDGRGEALARPVLELLGRSAAATIPSISAPLDELRERLDEATNSSDYANVFYGRGVAERDAIEFGLAMSSCHAHAEIVAYAYDDGVTTRTSGAVAVYDTSRGRIAASPGAAPDLRVWSTFTPGTDHRIAQAITALIETLPGGRWMP</sequence>
<evidence type="ECO:0000256" key="1">
    <source>
        <dbReference type="ARBA" id="ARBA00004496"/>
    </source>
</evidence>
<evidence type="ECO:0000313" key="6">
    <source>
        <dbReference type="Proteomes" id="UP001519325"/>
    </source>
</evidence>